<reference evidence="1" key="1">
    <citation type="journal article" date="2014" name="Front. Microbiol.">
        <title>High frequency of phylogenetically diverse reductive dehalogenase-homologous genes in deep subseafloor sedimentary metagenomes.</title>
        <authorList>
            <person name="Kawai M."/>
            <person name="Futagami T."/>
            <person name="Toyoda A."/>
            <person name="Takaki Y."/>
            <person name="Nishi S."/>
            <person name="Hori S."/>
            <person name="Arai W."/>
            <person name="Tsubouchi T."/>
            <person name="Morono Y."/>
            <person name="Uchiyama I."/>
            <person name="Ito T."/>
            <person name="Fujiyama A."/>
            <person name="Inagaki F."/>
            <person name="Takami H."/>
        </authorList>
    </citation>
    <scope>NUCLEOTIDE SEQUENCE</scope>
    <source>
        <strain evidence="1">Expedition CK06-06</strain>
    </source>
</reference>
<evidence type="ECO:0000313" key="1">
    <source>
        <dbReference type="EMBL" id="GAG11114.1"/>
    </source>
</evidence>
<comment type="caution">
    <text evidence="1">The sequence shown here is derived from an EMBL/GenBank/DDBJ whole genome shotgun (WGS) entry which is preliminary data.</text>
</comment>
<dbReference type="EMBL" id="BARS01027363">
    <property type="protein sequence ID" value="GAG11114.1"/>
    <property type="molecule type" value="Genomic_DNA"/>
</dbReference>
<gene>
    <name evidence="1" type="ORF">S01H1_42991</name>
</gene>
<dbReference type="AlphaFoldDB" id="X0UZ52"/>
<sequence>MTVITGDCLKSTSRSKESFHNEVFDALQSRVTSTRGDSRIMKWFKEVRSILKGASIAIYDQLQSLAEQLLPFH</sequence>
<accession>X0UZ52</accession>
<feature type="non-terminal residue" evidence="1">
    <location>
        <position position="73"/>
    </location>
</feature>
<protein>
    <submittedName>
        <fullName evidence="1">Uncharacterized protein</fullName>
    </submittedName>
</protein>
<organism evidence="1">
    <name type="scientific">marine sediment metagenome</name>
    <dbReference type="NCBI Taxonomy" id="412755"/>
    <lineage>
        <taxon>unclassified sequences</taxon>
        <taxon>metagenomes</taxon>
        <taxon>ecological metagenomes</taxon>
    </lineage>
</organism>
<name>X0UZ52_9ZZZZ</name>
<proteinExistence type="predicted"/>